<organism evidence="2 3">
    <name type="scientific">Pedobacter yonginense</name>
    <dbReference type="NCBI Taxonomy" id="651869"/>
    <lineage>
        <taxon>Bacteria</taxon>
        <taxon>Pseudomonadati</taxon>
        <taxon>Bacteroidota</taxon>
        <taxon>Sphingobacteriia</taxon>
        <taxon>Sphingobacteriales</taxon>
        <taxon>Sphingobacteriaceae</taxon>
        <taxon>Pedobacter</taxon>
    </lineage>
</organism>
<sequence>MKKILLIALILVSKIALCQSTDIDRKEFNFAFVQLPKTPVLDEKNRSYSFDINTAESLMGDKADNYLESKISILGFEKLSKNGYLTINIDLQNPIIVEKDVKTITTKSKDKSGKETIDYTFVAEIKYKQEGICKVACVDEKLNKTYSYSGIRENKSSEFSMYEDAKKYLNQFTSSVVKDAFLNEVTNSLNHHLSVDFGYSIQKGRDFLWMLANTKHSEQAKNQVAYERVKSVFEKMEFDKSVASMEKELEAAIEYYKGLDLLYKEDERKDRKIRYLAYFNLAVIYKYLDLPEKSLEWAKKLIENKYDESDGKSLLQDNQLILESFLANKVNSRHMPVNTKLDTKETEVLADDAYVLERDPAFMLAYIITSKDTVASYIGLKSIQTINKNISVRIKDSKTGKFIYRNYSAAQVKSLVLANGDEYNSVTFKEAVDAGLGAPVPKFVKQQFIGKKNTLYQYYTGELIILKTGSTIGESLSTSNWMLNSSTKMAEMAANCPTLAERATSKEFKNNLDGIKTFLKQLDTCK</sequence>
<dbReference type="EMBL" id="QGNZ01000002">
    <property type="protein sequence ID" value="PWS27919.1"/>
    <property type="molecule type" value="Genomic_DNA"/>
</dbReference>
<evidence type="ECO:0008006" key="4">
    <source>
        <dbReference type="Google" id="ProtNLM"/>
    </source>
</evidence>
<keyword evidence="3" id="KW-1185">Reference proteome</keyword>
<feature type="chain" id="PRO_5016292225" description="Tetratricopeptide repeat protein" evidence="1">
    <location>
        <begin position="19"/>
        <end position="526"/>
    </location>
</feature>
<evidence type="ECO:0000313" key="2">
    <source>
        <dbReference type="EMBL" id="PWS27919.1"/>
    </source>
</evidence>
<dbReference type="AlphaFoldDB" id="A0A317EPS0"/>
<reference evidence="2 3" key="1">
    <citation type="submission" date="2018-05" db="EMBL/GenBank/DDBJ databases">
        <title>Pedobacter paludis sp. nov., isolated from wetland soil.</title>
        <authorList>
            <person name="Zhang Y."/>
            <person name="Wang G."/>
        </authorList>
    </citation>
    <scope>NUCLEOTIDE SEQUENCE [LARGE SCALE GENOMIC DNA]</scope>
    <source>
        <strain evidence="2 3">KCTC22721</strain>
    </source>
</reference>
<protein>
    <recommendedName>
        <fullName evidence="4">Tetratricopeptide repeat protein</fullName>
    </recommendedName>
</protein>
<name>A0A317EPS0_9SPHI</name>
<dbReference type="Proteomes" id="UP000245379">
    <property type="component" value="Unassembled WGS sequence"/>
</dbReference>
<feature type="signal peptide" evidence="1">
    <location>
        <begin position="1"/>
        <end position="18"/>
    </location>
</feature>
<evidence type="ECO:0000256" key="1">
    <source>
        <dbReference type="SAM" id="SignalP"/>
    </source>
</evidence>
<gene>
    <name evidence="2" type="ORF">DHW03_10135</name>
</gene>
<proteinExistence type="predicted"/>
<dbReference type="OrthoDB" id="997414at2"/>
<comment type="caution">
    <text evidence="2">The sequence shown here is derived from an EMBL/GenBank/DDBJ whole genome shotgun (WGS) entry which is preliminary data.</text>
</comment>
<evidence type="ECO:0000313" key="3">
    <source>
        <dbReference type="Proteomes" id="UP000245379"/>
    </source>
</evidence>
<accession>A0A317EPS0</accession>
<keyword evidence="1" id="KW-0732">Signal</keyword>
<dbReference type="RefSeq" id="WP_109925638.1">
    <property type="nucleotide sequence ID" value="NZ_QGNZ01000002.1"/>
</dbReference>